<dbReference type="InParanoid" id="A0A165MMD3"/>
<dbReference type="OrthoDB" id="21474at2759"/>
<dbReference type="AlphaFoldDB" id="A0A165MMD3"/>
<proteinExistence type="predicted"/>
<dbReference type="InterPro" id="IPR046522">
    <property type="entry name" value="DUF6699"/>
</dbReference>
<accession>A0A165MMD3</accession>
<dbReference type="EMBL" id="KV425909">
    <property type="protein sequence ID" value="KZV99481.1"/>
    <property type="molecule type" value="Genomic_DNA"/>
</dbReference>
<reference evidence="3 4" key="1">
    <citation type="journal article" date="2016" name="Mol. Biol. Evol.">
        <title>Comparative Genomics of Early-Diverging Mushroom-Forming Fungi Provides Insights into the Origins of Lignocellulose Decay Capabilities.</title>
        <authorList>
            <person name="Nagy L.G."/>
            <person name="Riley R."/>
            <person name="Tritt A."/>
            <person name="Adam C."/>
            <person name="Daum C."/>
            <person name="Floudas D."/>
            <person name="Sun H."/>
            <person name="Yadav J.S."/>
            <person name="Pangilinan J."/>
            <person name="Larsson K.H."/>
            <person name="Matsuura K."/>
            <person name="Barry K."/>
            <person name="Labutti K."/>
            <person name="Kuo R."/>
            <person name="Ohm R.A."/>
            <person name="Bhattacharya S.S."/>
            <person name="Shirouzu T."/>
            <person name="Yoshinaga Y."/>
            <person name="Martin F.M."/>
            <person name="Grigoriev I.V."/>
            <person name="Hibbett D.S."/>
        </authorList>
    </citation>
    <scope>NUCLEOTIDE SEQUENCE [LARGE SCALE GENOMIC DNA]</scope>
    <source>
        <strain evidence="3 4">HHB12029</strain>
    </source>
</reference>
<feature type="region of interest" description="Disordered" evidence="1">
    <location>
        <begin position="27"/>
        <end position="60"/>
    </location>
</feature>
<gene>
    <name evidence="3" type="ORF">EXIGLDRAFT_724960</name>
</gene>
<sequence>MTVSHSSSPRSPFRRFCDRVLDVLSTSNGHHELPRSRSSTPSSHASSRRQTPPIFTPTIYPHGHPGAVFSSYTSLPQSHRSGSPANSLYVISSPGKPRFAPRVQAPDPALYKPFFTAADLEQRAAIVGPAVQRYPPTLRIPGPNLAPSHRSVDYRLADDLANDGRGSLLYNCATGSCARRVSPSTPRLRAHDASALRASATHPPTRALRIVSRSFPWRIEVITTHAEFVTVADVLRRIHEEAARPVNEPEFNIVSPGKRDRMRMRFAKRTTVHGEAIKRCDLLADMSYLGSIGSDERFVREFHNIAQPRPGDMPTFVVEFVDYEEAMRRIGIEVRV</sequence>
<organism evidence="3 4">
    <name type="scientific">Exidia glandulosa HHB12029</name>
    <dbReference type="NCBI Taxonomy" id="1314781"/>
    <lineage>
        <taxon>Eukaryota</taxon>
        <taxon>Fungi</taxon>
        <taxon>Dikarya</taxon>
        <taxon>Basidiomycota</taxon>
        <taxon>Agaricomycotina</taxon>
        <taxon>Agaricomycetes</taxon>
        <taxon>Auriculariales</taxon>
        <taxon>Exidiaceae</taxon>
        <taxon>Exidia</taxon>
    </lineage>
</organism>
<protein>
    <recommendedName>
        <fullName evidence="2">DUF6699 domain-containing protein</fullName>
    </recommendedName>
</protein>
<evidence type="ECO:0000313" key="3">
    <source>
        <dbReference type="EMBL" id="KZV99481.1"/>
    </source>
</evidence>
<evidence type="ECO:0000313" key="4">
    <source>
        <dbReference type="Proteomes" id="UP000077266"/>
    </source>
</evidence>
<dbReference type="Pfam" id="PF20415">
    <property type="entry name" value="DUF6699"/>
    <property type="match status" value="1"/>
</dbReference>
<feature type="compositionally biased region" description="Low complexity" evidence="1">
    <location>
        <begin position="36"/>
        <end position="49"/>
    </location>
</feature>
<name>A0A165MMD3_EXIGL</name>
<evidence type="ECO:0000259" key="2">
    <source>
        <dbReference type="Pfam" id="PF20415"/>
    </source>
</evidence>
<evidence type="ECO:0000256" key="1">
    <source>
        <dbReference type="SAM" id="MobiDB-lite"/>
    </source>
</evidence>
<feature type="domain" description="DUF6699" evidence="2">
    <location>
        <begin position="180"/>
        <end position="289"/>
    </location>
</feature>
<keyword evidence="4" id="KW-1185">Reference proteome</keyword>
<dbReference type="Proteomes" id="UP000077266">
    <property type="component" value="Unassembled WGS sequence"/>
</dbReference>